<keyword evidence="1" id="KW-0812">Transmembrane</keyword>
<reference evidence="3" key="1">
    <citation type="journal article" date="2014" name="Int. J. Syst. Evol. Microbiol.">
        <title>Complete genome sequence of Corynebacterium casei LMG S-19264T (=DSM 44701T), isolated from a smear-ripened cheese.</title>
        <authorList>
            <consortium name="US DOE Joint Genome Institute (JGI-PGF)"/>
            <person name="Walter F."/>
            <person name="Albersmeier A."/>
            <person name="Kalinowski J."/>
            <person name="Ruckert C."/>
        </authorList>
    </citation>
    <scope>NUCLEOTIDE SEQUENCE</scope>
    <source>
        <strain evidence="3">KCTC 32422</strain>
    </source>
</reference>
<dbReference type="EMBL" id="BMZD01000006">
    <property type="protein sequence ID" value="GHA03056.1"/>
    <property type="molecule type" value="Genomic_DNA"/>
</dbReference>
<dbReference type="SUPFAM" id="SSF81324">
    <property type="entry name" value="Voltage-gated potassium channels"/>
    <property type="match status" value="1"/>
</dbReference>
<dbReference type="Proteomes" id="UP000634139">
    <property type="component" value="Unassembled WGS sequence"/>
</dbReference>
<dbReference type="RefSeq" id="WP_189542057.1">
    <property type="nucleotide sequence ID" value="NZ_BMZD01000006.1"/>
</dbReference>
<feature type="domain" description="Potassium channel" evidence="2">
    <location>
        <begin position="78"/>
        <end position="144"/>
    </location>
</feature>
<evidence type="ECO:0000313" key="4">
    <source>
        <dbReference type="Proteomes" id="UP000634139"/>
    </source>
</evidence>
<keyword evidence="4" id="KW-1185">Reference proteome</keyword>
<organism evidence="3 4">
    <name type="scientific">Novosphingobium arvoryzae</name>
    <dbReference type="NCBI Taxonomy" id="1256514"/>
    <lineage>
        <taxon>Bacteria</taxon>
        <taxon>Pseudomonadati</taxon>
        <taxon>Pseudomonadota</taxon>
        <taxon>Alphaproteobacteria</taxon>
        <taxon>Sphingomonadales</taxon>
        <taxon>Sphingomonadaceae</taxon>
        <taxon>Novosphingobium</taxon>
    </lineage>
</organism>
<evidence type="ECO:0000313" key="3">
    <source>
        <dbReference type="EMBL" id="GHA03056.1"/>
    </source>
</evidence>
<sequence length="151" mass="16428">MISQFATPDNLLAQFAVSSAMVVLCVIVHGLGLFALNGAVRTEAAVERLEHTNPLSPRGVLFTLGAVIAMLALHGVQIWIFAVTYLALGAIPDLESALYFSTISYSTVGYNDTHVLPEWRLLGAFESVLGIFMLGWSTAFFFRLTGRIDPH</sequence>
<dbReference type="InterPro" id="IPR013099">
    <property type="entry name" value="K_chnl_dom"/>
</dbReference>
<protein>
    <submittedName>
        <fullName evidence="3">Ion transporter</fullName>
    </submittedName>
</protein>
<evidence type="ECO:0000256" key="1">
    <source>
        <dbReference type="SAM" id="Phobius"/>
    </source>
</evidence>
<gene>
    <name evidence="3" type="ORF">GCM10011617_24980</name>
</gene>
<proteinExistence type="predicted"/>
<comment type="caution">
    <text evidence="3">The sequence shown here is derived from an EMBL/GenBank/DDBJ whole genome shotgun (WGS) entry which is preliminary data.</text>
</comment>
<name>A0A918RMY7_9SPHN</name>
<accession>A0A918RMY7</accession>
<evidence type="ECO:0000259" key="2">
    <source>
        <dbReference type="Pfam" id="PF07885"/>
    </source>
</evidence>
<keyword evidence="1" id="KW-1133">Transmembrane helix</keyword>
<dbReference type="Gene3D" id="1.10.287.70">
    <property type="match status" value="1"/>
</dbReference>
<dbReference type="Pfam" id="PF07885">
    <property type="entry name" value="Ion_trans_2"/>
    <property type="match status" value="1"/>
</dbReference>
<feature type="transmembrane region" description="Helical" evidence="1">
    <location>
        <begin position="61"/>
        <end position="88"/>
    </location>
</feature>
<feature type="transmembrane region" description="Helical" evidence="1">
    <location>
        <begin position="12"/>
        <end position="40"/>
    </location>
</feature>
<keyword evidence="1" id="KW-0472">Membrane</keyword>
<dbReference type="AlphaFoldDB" id="A0A918RMY7"/>
<reference evidence="3" key="2">
    <citation type="submission" date="2020-09" db="EMBL/GenBank/DDBJ databases">
        <authorList>
            <person name="Sun Q."/>
            <person name="Kim S."/>
        </authorList>
    </citation>
    <scope>NUCLEOTIDE SEQUENCE</scope>
    <source>
        <strain evidence="3">KCTC 32422</strain>
    </source>
</reference>
<feature type="transmembrane region" description="Helical" evidence="1">
    <location>
        <begin position="121"/>
        <end position="142"/>
    </location>
</feature>